<name>A0A7J0HBK7_9ERIC</name>
<keyword evidence="1" id="KW-0732">Signal</keyword>
<organism evidence="2 3">
    <name type="scientific">Actinidia rufa</name>
    <dbReference type="NCBI Taxonomy" id="165716"/>
    <lineage>
        <taxon>Eukaryota</taxon>
        <taxon>Viridiplantae</taxon>
        <taxon>Streptophyta</taxon>
        <taxon>Embryophyta</taxon>
        <taxon>Tracheophyta</taxon>
        <taxon>Spermatophyta</taxon>
        <taxon>Magnoliopsida</taxon>
        <taxon>eudicotyledons</taxon>
        <taxon>Gunneridae</taxon>
        <taxon>Pentapetalae</taxon>
        <taxon>asterids</taxon>
        <taxon>Ericales</taxon>
        <taxon>Actinidiaceae</taxon>
        <taxon>Actinidia</taxon>
    </lineage>
</organism>
<evidence type="ECO:0000256" key="1">
    <source>
        <dbReference type="SAM" id="SignalP"/>
    </source>
</evidence>
<dbReference type="AlphaFoldDB" id="A0A7J0HBK7"/>
<evidence type="ECO:0008006" key="4">
    <source>
        <dbReference type="Google" id="ProtNLM"/>
    </source>
</evidence>
<reference evidence="2 3" key="1">
    <citation type="submission" date="2019-07" db="EMBL/GenBank/DDBJ databases">
        <title>De Novo Assembly of kiwifruit Actinidia rufa.</title>
        <authorList>
            <person name="Sugita-Konishi S."/>
            <person name="Sato K."/>
            <person name="Mori E."/>
            <person name="Abe Y."/>
            <person name="Kisaki G."/>
            <person name="Hamano K."/>
            <person name="Suezawa K."/>
            <person name="Otani M."/>
            <person name="Fukuda T."/>
            <person name="Manabe T."/>
            <person name="Gomi K."/>
            <person name="Tabuchi M."/>
            <person name="Akimitsu K."/>
            <person name="Kataoka I."/>
        </authorList>
    </citation>
    <scope>NUCLEOTIDE SEQUENCE [LARGE SCALE GENOMIC DNA]</scope>
    <source>
        <strain evidence="3">cv. Fuchu</strain>
    </source>
</reference>
<comment type="caution">
    <text evidence="2">The sequence shown here is derived from an EMBL/GenBank/DDBJ whole genome shotgun (WGS) entry which is preliminary data.</text>
</comment>
<dbReference type="PANTHER" id="PTHR36619">
    <property type="entry name" value="OS04G0208900 PROTEIN"/>
    <property type="match status" value="1"/>
</dbReference>
<protein>
    <recommendedName>
        <fullName evidence="4">Transmembrane protein</fullName>
    </recommendedName>
</protein>
<proteinExistence type="predicted"/>
<keyword evidence="3" id="KW-1185">Reference proteome</keyword>
<feature type="chain" id="PRO_5029822302" description="Transmembrane protein" evidence="1">
    <location>
        <begin position="25"/>
        <end position="99"/>
    </location>
</feature>
<evidence type="ECO:0000313" key="2">
    <source>
        <dbReference type="EMBL" id="GFZ20418.1"/>
    </source>
</evidence>
<feature type="signal peptide" evidence="1">
    <location>
        <begin position="1"/>
        <end position="24"/>
    </location>
</feature>
<dbReference type="PANTHER" id="PTHR36619:SF2">
    <property type="entry name" value="OS04G0208900 PROTEIN"/>
    <property type="match status" value="1"/>
</dbReference>
<accession>A0A7J0HBK7</accession>
<dbReference type="Proteomes" id="UP000585474">
    <property type="component" value="Unassembled WGS sequence"/>
</dbReference>
<evidence type="ECO:0000313" key="3">
    <source>
        <dbReference type="Proteomes" id="UP000585474"/>
    </source>
</evidence>
<gene>
    <name evidence="2" type="ORF">Acr_28g0011230</name>
</gene>
<dbReference type="EMBL" id="BJWL01000028">
    <property type="protein sequence ID" value="GFZ20418.1"/>
    <property type="molecule type" value="Genomic_DNA"/>
</dbReference>
<sequence>MSNVKLHILVIFVLVLLCPLGLEAAAGREAPPRGQDFVSMKPLIMDHNRQAFGGREVKGCMPKGFRHSSGPSRVVNFHTMSSLGCSTSPRGGKAASRKP</sequence>
<dbReference type="OrthoDB" id="1052227at2759"/>